<comment type="similarity">
    <text evidence="1">Belongs to the glycosyl hydrolase 3 family.</text>
</comment>
<accession>A0A109JTL6</accession>
<evidence type="ECO:0000256" key="2">
    <source>
        <dbReference type="ARBA" id="ARBA00022801"/>
    </source>
</evidence>
<evidence type="ECO:0000256" key="3">
    <source>
        <dbReference type="ARBA" id="ARBA00023295"/>
    </source>
</evidence>
<comment type="caution">
    <text evidence="5">The sequence shown here is derived from an EMBL/GenBank/DDBJ whole genome shotgun (WGS) entry which is preliminary data.</text>
</comment>
<reference evidence="5 6" key="1">
    <citation type="submission" date="2015-11" db="EMBL/GenBank/DDBJ databases">
        <title>Draft Genome Sequence of the Strain BR 10303 (Bradyrhizobium sp.) isolated from nodules of Centrolobium paraense.</title>
        <authorList>
            <person name="Zelli J.E."/>
            <person name="Simoes-Araujo J.L."/>
            <person name="Barauna A.C."/>
            <person name="Silva K."/>
        </authorList>
    </citation>
    <scope>NUCLEOTIDE SEQUENCE [LARGE SCALE GENOMIC DNA]</scope>
    <source>
        <strain evidence="5 6">BR 10303</strain>
    </source>
</reference>
<protein>
    <recommendedName>
        <fullName evidence="4">Glycoside hydrolase family 3 N-terminal domain-containing protein</fullName>
    </recommendedName>
</protein>
<dbReference type="GO" id="GO:0009254">
    <property type="term" value="P:peptidoglycan turnover"/>
    <property type="evidence" value="ECO:0007669"/>
    <property type="project" value="TreeGrafter"/>
</dbReference>
<name>A0A109JTL6_9BRAD</name>
<proteinExistence type="inferred from homology"/>
<dbReference type="Gene3D" id="3.20.20.300">
    <property type="entry name" value="Glycoside hydrolase, family 3, N-terminal domain"/>
    <property type="match status" value="1"/>
</dbReference>
<dbReference type="Proteomes" id="UP000057737">
    <property type="component" value="Unassembled WGS sequence"/>
</dbReference>
<dbReference type="AlphaFoldDB" id="A0A109JTL6"/>
<evidence type="ECO:0000259" key="4">
    <source>
        <dbReference type="Pfam" id="PF00933"/>
    </source>
</evidence>
<dbReference type="InterPro" id="IPR050226">
    <property type="entry name" value="NagZ_Beta-hexosaminidase"/>
</dbReference>
<dbReference type="InterPro" id="IPR017853">
    <property type="entry name" value="GH"/>
</dbReference>
<sequence length="333" mass="36135">MSVGELFILGFYGKVIPAWLQDFAARFGLGGVILFDYSCQTRQYDNNIASPGQVQALCAEIAALPSGPLVFIDQEGGLVRRLKDGLGFQPLPSAKDFNLLATEEKRQILAASYGELRRLGIRYNFAPVVDVDYNADNPNIGRIKRSYSADIGEVEANARLVDAAARQARIGLCLKHFPGIGGANVDSHLDFMDISDALRPEQEELFYALAPRTYGDAVLVSHAIVRQWDAGNLMTLSPVGIGRLRRRLPETLLITDDMQMQGLQKALGTQAASLQAIGAGMDMVCIGNNLFDQEQEMAAIAATVAARVADGVLDQAGIGRSIERVRKRKALLA</sequence>
<dbReference type="PANTHER" id="PTHR30480">
    <property type="entry name" value="BETA-HEXOSAMINIDASE-RELATED"/>
    <property type="match status" value="1"/>
</dbReference>
<dbReference type="PANTHER" id="PTHR30480:SF16">
    <property type="entry name" value="GLYCOSIDE HYDROLASE FAMILY 3 DOMAIN PROTEIN"/>
    <property type="match status" value="1"/>
</dbReference>
<dbReference type="SUPFAM" id="SSF51445">
    <property type="entry name" value="(Trans)glycosidases"/>
    <property type="match status" value="1"/>
</dbReference>
<keyword evidence="6" id="KW-1185">Reference proteome</keyword>
<gene>
    <name evidence="5" type="ORF">AS156_06300</name>
</gene>
<feature type="domain" description="Glycoside hydrolase family 3 N-terminal" evidence="4">
    <location>
        <begin position="28"/>
        <end position="326"/>
    </location>
</feature>
<dbReference type="GO" id="GO:0004553">
    <property type="term" value="F:hydrolase activity, hydrolyzing O-glycosyl compounds"/>
    <property type="evidence" value="ECO:0007669"/>
    <property type="project" value="InterPro"/>
</dbReference>
<keyword evidence="3" id="KW-0326">Glycosidase</keyword>
<evidence type="ECO:0000313" key="6">
    <source>
        <dbReference type="Proteomes" id="UP000057737"/>
    </source>
</evidence>
<dbReference type="OrthoDB" id="9786661at2"/>
<dbReference type="GO" id="GO:0005975">
    <property type="term" value="P:carbohydrate metabolic process"/>
    <property type="evidence" value="ECO:0007669"/>
    <property type="project" value="InterPro"/>
</dbReference>
<dbReference type="InterPro" id="IPR036962">
    <property type="entry name" value="Glyco_hydro_3_N_sf"/>
</dbReference>
<evidence type="ECO:0000256" key="1">
    <source>
        <dbReference type="ARBA" id="ARBA00005336"/>
    </source>
</evidence>
<dbReference type="InterPro" id="IPR001764">
    <property type="entry name" value="Glyco_hydro_3_N"/>
</dbReference>
<organism evidence="5 6">
    <name type="scientific">Bradyrhizobium macuxiense</name>
    <dbReference type="NCBI Taxonomy" id="1755647"/>
    <lineage>
        <taxon>Bacteria</taxon>
        <taxon>Pseudomonadati</taxon>
        <taxon>Pseudomonadota</taxon>
        <taxon>Alphaproteobacteria</taxon>
        <taxon>Hyphomicrobiales</taxon>
        <taxon>Nitrobacteraceae</taxon>
        <taxon>Bradyrhizobium</taxon>
    </lineage>
</organism>
<keyword evidence="2" id="KW-0378">Hydrolase</keyword>
<evidence type="ECO:0000313" key="5">
    <source>
        <dbReference type="EMBL" id="KWV54893.1"/>
    </source>
</evidence>
<dbReference type="EMBL" id="LNCU01000069">
    <property type="protein sequence ID" value="KWV54893.1"/>
    <property type="molecule type" value="Genomic_DNA"/>
</dbReference>
<dbReference type="Pfam" id="PF00933">
    <property type="entry name" value="Glyco_hydro_3"/>
    <property type="match status" value="1"/>
</dbReference>